<dbReference type="Pfam" id="PF00149">
    <property type="entry name" value="Metallophos"/>
    <property type="match status" value="2"/>
</dbReference>
<dbReference type="Gene3D" id="3.60.21.10">
    <property type="match status" value="2"/>
</dbReference>
<dbReference type="SUPFAM" id="SSF56300">
    <property type="entry name" value="Metallo-dependent phosphatases"/>
    <property type="match status" value="2"/>
</dbReference>
<sequence length="752" mass="85199">MAMWSGARLVALFILAAATCAAAAGVTSEYRRKLEATVDMPLDADVFRPPPGFNAPEQVHITLGDLTGRAMTVSWVTPKLPDTNVVRYGLRPDNLTHTANGSFRRYSFGRKYRSGFIHHATLTGLDHATRYHYAVGSGATARAFSFTTPPKPGPDVPFKFGLIGDLGQTFHSNDTLTHYEASAADAVLFIGDLSYADNHPDHDNNRWDTWARFVERSVAYQPWIWTTGNHELDFAPELGETMPFKPFTNRYLTPFRASGSTRPLWYSVRMASAHVIVLASYAAYGKYTPQWTWLQGELKRVDRTVTPWLIVCVHSPWYNSNGYHYMEGESMRVQFERWLVDAKADVVLAGHVHSYERTHRVSNVAYDIANGMATPVFNRSAPVYINIGDGGNIEGLADDFRWPQPDYSAFREASFGHATLEIKNRTHAYYEWHRNNDGVKVVADHACTKWRVGAGDLGQTFDSNSTLAHYEANGGDAVLFVGDLSYADNYPLHDNNRWDTWARFVERSVAYQPWIWTAGNHELDFAPELGETMPFKPFVHRYPTPFRAAASTEPFWYSVKIASAHVVVLASYSAYGKYTPQWTWLKDELATRVDRKVTPWLIVLMHSPWYNSNSYHYMEGETMRVQFERWLVNAKVDLVLAGHVHSYERSRRFANIDYDIVNGKATPVANMDAPMYITIGDGGNIEGIANNFSVPQPSYSAFREASFGHATLEIKNRTHAYYAWHRNHDGAKAVADAVWLTNRYWMPTNDDV</sequence>
<feature type="signal peptide" evidence="8">
    <location>
        <begin position="1"/>
        <end position="23"/>
    </location>
</feature>
<evidence type="ECO:0000256" key="5">
    <source>
        <dbReference type="ARBA" id="ARBA00022833"/>
    </source>
</evidence>
<dbReference type="InterPro" id="IPR039331">
    <property type="entry name" value="PAPs-like"/>
</dbReference>
<dbReference type="OrthoDB" id="45007at2759"/>
<evidence type="ECO:0000256" key="3">
    <source>
        <dbReference type="ARBA" id="ARBA00022729"/>
    </source>
</evidence>
<evidence type="ECO:0000256" key="4">
    <source>
        <dbReference type="ARBA" id="ARBA00022801"/>
    </source>
</evidence>
<keyword evidence="13" id="KW-1185">Reference proteome</keyword>
<evidence type="ECO:0000256" key="6">
    <source>
        <dbReference type="ARBA" id="ARBA00023004"/>
    </source>
</evidence>
<dbReference type="InterPro" id="IPR008963">
    <property type="entry name" value="Purple_acid_Pase-like_N"/>
</dbReference>
<feature type="domain" description="Purple acid phosphatase N-terminal" evidence="11">
    <location>
        <begin position="56"/>
        <end position="148"/>
    </location>
</feature>
<reference evidence="12 13" key="1">
    <citation type="submission" date="2019-11" db="EMBL/GenBank/DDBJ databases">
        <title>Whole genome sequence of Oryza granulata.</title>
        <authorList>
            <person name="Li W."/>
        </authorList>
    </citation>
    <scope>NUCLEOTIDE SEQUENCE [LARGE SCALE GENOMIC DNA]</scope>
    <source>
        <strain evidence="13">cv. Menghai</strain>
        <tissue evidence="12">Leaf</tissue>
    </source>
</reference>
<evidence type="ECO:0000313" key="13">
    <source>
        <dbReference type="Proteomes" id="UP000479710"/>
    </source>
</evidence>
<comment type="similarity">
    <text evidence="1 8">Belongs to the metallophosphoesterase superfamily. Purple acid phosphatase family.</text>
</comment>
<dbReference type="EC" id="3.1.3.2" evidence="8"/>
<dbReference type="GO" id="GO:0046872">
    <property type="term" value="F:metal ion binding"/>
    <property type="evidence" value="ECO:0007669"/>
    <property type="project" value="UniProtKB-KW"/>
</dbReference>
<dbReference type="InterPro" id="IPR029052">
    <property type="entry name" value="Metallo-depent_PP-like"/>
</dbReference>
<evidence type="ECO:0000313" key="12">
    <source>
        <dbReference type="EMBL" id="KAF0914493.1"/>
    </source>
</evidence>
<proteinExistence type="inferred from homology"/>
<dbReference type="Pfam" id="PF16656">
    <property type="entry name" value="Pur_ac_phosph_N"/>
    <property type="match status" value="1"/>
</dbReference>
<accession>A0A6G1DS50</accession>
<gene>
    <name evidence="12" type="ORF">E2562_028972</name>
</gene>
<feature type="domain" description="Purple acid phosphatase C-terminal" evidence="10">
    <location>
        <begin position="673"/>
        <end position="732"/>
    </location>
</feature>
<dbReference type="AlphaFoldDB" id="A0A6G1DS50"/>
<dbReference type="InterPro" id="IPR041792">
    <property type="entry name" value="MPP_PAP"/>
</dbReference>
<evidence type="ECO:0000259" key="10">
    <source>
        <dbReference type="Pfam" id="PF14008"/>
    </source>
</evidence>
<keyword evidence="4 8" id="KW-0378">Hydrolase</keyword>
<keyword evidence="5" id="KW-0862">Zinc</keyword>
<dbReference type="InterPro" id="IPR004843">
    <property type="entry name" value="Calcineurin-like_PHP"/>
</dbReference>
<keyword evidence="7" id="KW-0325">Glycoprotein</keyword>
<dbReference type="InterPro" id="IPR025733">
    <property type="entry name" value="PAPs_C"/>
</dbReference>
<feature type="domain" description="Purple acid phosphatase C-terminal" evidence="10">
    <location>
        <begin position="381"/>
        <end position="441"/>
    </location>
</feature>
<dbReference type="InterPro" id="IPR015914">
    <property type="entry name" value="PAPs_N"/>
</dbReference>
<evidence type="ECO:0000256" key="8">
    <source>
        <dbReference type="RuleBase" id="RU361203"/>
    </source>
</evidence>
<dbReference type="Gene3D" id="2.60.40.380">
    <property type="entry name" value="Purple acid phosphatase-like, N-terminal"/>
    <property type="match status" value="1"/>
</dbReference>
<dbReference type="PANTHER" id="PTHR22953">
    <property type="entry name" value="ACID PHOSPHATASE RELATED"/>
    <property type="match status" value="1"/>
</dbReference>
<feature type="chain" id="PRO_5026375609" description="Purple acid phosphatase" evidence="8">
    <location>
        <begin position="24"/>
        <end position="752"/>
    </location>
</feature>
<dbReference type="PANTHER" id="PTHR22953:SF111">
    <property type="entry name" value="PURPLE ACID PHOSPHATASE"/>
    <property type="match status" value="1"/>
</dbReference>
<evidence type="ECO:0000256" key="7">
    <source>
        <dbReference type="ARBA" id="ARBA00023180"/>
    </source>
</evidence>
<dbReference type="Pfam" id="PF14008">
    <property type="entry name" value="Metallophos_C"/>
    <property type="match status" value="2"/>
</dbReference>
<dbReference type="CDD" id="cd00839">
    <property type="entry name" value="MPP_PAPs"/>
    <property type="match status" value="2"/>
</dbReference>
<name>A0A6G1DS50_9ORYZ</name>
<organism evidence="12 13">
    <name type="scientific">Oryza meyeriana var. granulata</name>
    <dbReference type="NCBI Taxonomy" id="110450"/>
    <lineage>
        <taxon>Eukaryota</taxon>
        <taxon>Viridiplantae</taxon>
        <taxon>Streptophyta</taxon>
        <taxon>Embryophyta</taxon>
        <taxon>Tracheophyta</taxon>
        <taxon>Spermatophyta</taxon>
        <taxon>Magnoliopsida</taxon>
        <taxon>Liliopsida</taxon>
        <taxon>Poales</taxon>
        <taxon>Poaceae</taxon>
        <taxon>BOP clade</taxon>
        <taxon>Oryzoideae</taxon>
        <taxon>Oryzeae</taxon>
        <taxon>Oryzinae</taxon>
        <taxon>Oryza</taxon>
        <taxon>Oryza meyeriana</taxon>
    </lineage>
</organism>
<evidence type="ECO:0000256" key="2">
    <source>
        <dbReference type="ARBA" id="ARBA00022723"/>
    </source>
</evidence>
<evidence type="ECO:0000259" key="11">
    <source>
        <dbReference type="Pfam" id="PF16656"/>
    </source>
</evidence>
<evidence type="ECO:0000256" key="1">
    <source>
        <dbReference type="ARBA" id="ARBA00008723"/>
    </source>
</evidence>
<comment type="catalytic activity">
    <reaction evidence="8">
        <text>a phosphate monoester + H2O = an alcohol + phosphate</text>
        <dbReference type="Rhea" id="RHEA:15017"/>
        <dbReference type="ChEBI" id="CHEBI:15377"/>
        <dbReference type="ChEBI" id="CHEBI:30879"/>
        <dbReference type="ChEBI" id="CHEBI:43474"/>
        <dbReference type="ChEBI" id="CHEBI:67140"/>
        <dbReference type="EC" id="3.1.3.2"/>
    </reaction>
</comment>
<keyword evidence="3 8" id="KW-0732">Signal</keyword>
<dbReference type="EMBL" id="SPHZ02000006">
    <property type="protein sequence ID" value="KAF0914493.1"/>
    <property type="molecule type" value="Genomic_DNA"/>
</dbReference>
<dbReference type="SUPFAM" id="SSF49363">
    <property type="entry name" value="Purple acid phosphatase, N-terminal domain"/>
    <property type="match status" value="1"/>
</dbReference>
<feature type="domain" description="Calcineurin-like phosphoesterase" evidence="9">
    <location>
        <begin position="158"/>
        <end position="355"/>
    </location>
</feature>
<comment type="caution">
    <text evidence="12">The sequence shown here is derived from an EMBL/GenBank/DDBJ whole genome shotgun (WGS) entry which is preliminary data.</text>
</comment>
<feature type="domain" description="Calcineurin-like phosphoesterase" evidence="9">
    <location>
        <begin position="455"/>
        <end position="647"/>
    </location>
</feature>
<dbReference type="GO" id="GO:0003993">
    <property type="term" value="F:acid phosphatase activity"/>
    <property type="evidence" value="ECO:0007669"/>
    <property type="project" value="UniProtKB-EC"/>
</dbReference>
<keyword evidence="6" id="KW-0408">Iron</keyword>
<keyword evidence="2" id="KW-0479">Metal-binding</keyword>
<evidence type="ECO:0000259" key="9">
    <source>
        <dbReference type="Pfam" id="PF00149"/>
    </source>
</evidence>
<protein>
    <recommendedName>
        <fullName evidence="8">Purple acid phosphatase</fullName>
        <ecNumber evidence="8">3.1.3.2</ecNumber>
    </recommendedName>
</protein>
<dbReference type="Proteomes" id="UP000479710">
    <property type="component" value="Unassembled WGS sequence"/>
</dbReference>
<dbReference type="FunFam" id="3.60.21.10:FF:000034">
    <property type="entry name" value="Fe(3+)-Zn(2+) purple acid phosphatase"/>
    <property type="match status" value="2"/>
</dbReference>